<evidence type="ECO:0000313" key="3">
    <source>
        <dbReference type="EMBL" id="OIP41461.1"/>
    </source>
</evidence>
<evidence type="ECO:0000259" key="2">
    <source>
        <dbReference type="Pfam" id="PF19580"/>
    </source>
</evidence>
<feature type="domain" description="Endonuclease/exonuclease/phosphatase" evidence="2">
    <location>
        <begin position="40"/>
        <end position="190"/>
    </location>
</feature>
<dbReference type="Gene3D" id="3.60.10.10">
    <property type="entry name" value="Endonuclease/exonuclease/phosphatase"/>
    <property type="match status" value="1"/>
</dbReference>
<dbReference type="InterPro" id="IPR005135">
    <property type="entry name" value="Endo/exonuclease/phosphatase"/>
</dbReference>
<feature type="signal peptide" evidence="1">
    <location>
        <begin position="1"/>
        <end position="19"/>
    </location>
</feature>
<evidence type="ECO:0000256" key="1">
    <source>
        <dbReference type="SAM" id="SignalP"/>
    </source>
</evidence>
<name>A0A1J5DZE0_9BACT</name>
<organism evidence="3 4">
    <name type="scientific">Candidatus Desantisbacteria bacterium CG2_30_40_21</name>
    <dbReference type="NCBI Taxonomy" id="1817895"/>
    <lineage>
        <taxon>Bacteria</taxon>
        <taxon>Candidatus Desantisiibacteriota</taxon>
    </lineage>
</organism>
<accession>A0A1J5DZE0</accession>
<dbReference type="Proteomes" id="UP000183085">
    <property type="component" value="Unassembled WGS sequence"/>
</dbReference>
<dbReference type="PROSITE" id="PS51257">
    <property type="entry name" value="PROKAR_LIPOPROTEIN"/>
    <property type="match status" value="1"/>
</dbReference>
<feature type="chain" id="PRO_5009634247" description="Endonuclease/exonuclease/phosphatase domain-containing protein" evidence="1">
    <location>
        <begin position="20"/>
        <end position="292"/>
    </location>
</feature>
<dbReference type="InterPro" id="IPR036691">
    <property type="entry name" value="Endo/exonu/phosph_ase_sf"/>
</dbReference>
<dbReference type="STRING" id="1817895.AUJ95_03310"/>
<comment type="caution">
    <text evidence="3">The sequence shown here is derived from an EMBL/GenBank/DDBJ whole genome shotgun (WGS) entry which is preliminary data.</text>
</comment>
<protein>
    <recommendedName>
        <fullName evidence="2">Endonuclease/exonuclease/phosphatase domain-containing protein</fullName>
    </recommendedName>
</protein>
<dbReference type="GO" id="GO:0003824">
    <property type="term" value="F:catalytic activity"/>
    <property type="evidence" value="ECO:0007669"/>
    <property type="project" value="InterPro"/>
</dbReference>
<dbReference type="AlphaFoldDB" id="A0A1J5DZE0"/>
<reference evidence="3 4" key="1">
    <citation type="journal article" date="2016" name="Environ. Microbiol.">
        <title>Genomic resolution of a cold subsurface aquifer community provides metabolic insights for novel microbes adapted to high CO concentrations.</title>
        <authorList>
            <person name="Probst A.J."/>
            <person name="Castelle C.J."/>
            <person name="Singh A."/>
            <person name="Brown C.T."/>
            <person name="Anantharaman K."/>
            <person name="Sharon I."/>
            <person name="Hug L.A."/>
            <person name="Burstein D."/>
            <person name="Emerson J.B."/>
            <person name="Thomas B.C."/>
            <person name="Banfield J.F."/>
        </authorList>
    </citation>
    <scope>NUCLEOTIDE SEQUENCE [LARGE SCALE GENOMIC DNA]</scope>
    <source>
        <strain evidence="3">CG2_30_40_21</strain>
    </source>
</reference>
<proteinExistence type="predicted"/>
<gene>
    <name evidence="3" type="ORF">AUJ95_03310</name>
</gene>
<dbReference type="Pfam" id="PF19580">
    <property type="entry name" value="Exo_endo_phos_3"/>
    <property type="match status" value="1"/>
</dbReference>
<sequence length="292" mass="32857">MRSLILIFLFSFLLSSCEAARPQYIEIATFNIENLAAKGKDMKQIARVIKDLGLELIGIQEIVEPKALDELVKYLDGFKYEITGGTAPIHVGIIYNSLVIDVSEVSEIKTLTLNNDKKFRPGLRVRAKVKPDGFDFILAVVHLKSKIGNEDTDSYRKQQIQCVSNWMDKELQFCPMEKDIIILGDFNETLERNPFVPLSQRKDIKILTGDLVPGSVSYIGKSGQQRYRSLIDHIILYKGKGGCFDEYKPASIGLLKAYDKYPRYNVPGPPNGSTSISDHVPVYASFLTKDND</sequence>
<dbReference type="SUPFAM" id="SSF56219">
    <property type="entry name" value="DNase I-like"/>
    <property type="match status" value="1"/>
</dbReference>
<evidence type="ECO:0000313" key="4">
    <source>
        <dbReference type="Proteomes" id="UP000183085"/>
    </source>
</evidence>
<keyword evidence="1" id="KW-0732">Signal</keyword>
<dbReference type="EMBL" id="MNYI01000081">
    <property type="protein sequence ID" value="OIP41461.1"/>
    <property type="molecule type" value="Genomic_DNA"/>
</dbReference>